<organism evidence="1 2">
    <name type="scientific">Candidatus Defluviicoccus seviourii</name>
    <dbReference type="NCBI Taxonomy" id="2565273"/>
    <lineage>
        <taxon>Bacteria</taxon>
        <taxon>Pseudomonadati</taxon>
        <taxon>Pseudomonadota</taxon>
        <taxon>Alphaproteobacteria</taxon>
        <taxon>Rhodospirillales</taxon>
        <taxon>Rhodospirillaceae</taxon>
        <taxon>Defluviicoccus</taxon>
    </lineage>
</organism>
<evidence type="ECO:0000313" key="2">
    <source>
        <dbReference type="Proteomes" id="UP000326641"/>
    </source>
</evidence>
<protein>
    <submittedName>
        <fullName evidence="1">Uncharacterized protein</fullName>
    </submittedName>
</protein>
<gene>
    <name evidence="1" type="ORF">DF3PA_70105</name>
</gene>
<name>A0A564WJG7_9PROT</name>
<evidence type="ECO:0000313" key="1">
    <source>
        <dbReference type="EMBL" id="VUX47784.1"/>
    </source>
</evidence>
<reference evidence="1" key="1">
    <citation type="submission" date="2018-11" db="EMBL/GenBank/DDBJ databases">
        <authorList>
            <person name="Onetto C."/>
        </authorList>
    </citation>
    <scope>NUCLEOTIDE SEQUENCE [LARGE SCALE GENOMIC DNA]</scope>
</reference>
<accession>A0A564WJG7</accession>
<keyword evidence="2" id="KW-1185">Reference proteome</keyword>
<dbReference type="Proteomes" id="UP000326641">
    <property type="component" value="Unassembled WGS sequence"/>
</dbReference>
<dbReference type="EMBL" id="UXAT02000052">
    <property type="protein sequence ID" value="VUX47784.1"/>
    <property type="molecule type" value="Genomic_DNA"/>
</dbReference>
<comment type="caution">
    <text evidence="1">The sequence shown here is derived from an EMBL/GenBank/DDBJ whole genome shotgun (WGS) entry which is preliminary data.</text>
</comment>
<proteinExistence type="predicted"/>
<dbReference type="AlphaFoldDB" id="A0A564WJG7"/>
<sequence length="92" mass="10994">MTNPIIQYYESGQKHAEIWFLNDRKHRIDGPACQEWSESGQKGQEIWFLNGYNLQNEPLKSWLKENKITNLCYDTWTETQQILFKLTWGGQK</sequence>